<dbReference type="Gene3D" id="3.30.390.10">
    <property type="entry name" value="Enolase-like, N-terminal domain"/>
    <property type="match status" value="1"/>
</dbReference>
<dbReference type="AlphaFoldDB" id="A0A518CPB8"/>
<protein>
    <submittedName>
        <fullName evidence="4">O-succinylbenzoate synthase</fullName>
        <ecNumber evidence="4">4.2.1.113</ecNumber>
    </submittedName>
</protein>
<keyword evidence="2" id="KW-0479">Metal-binding</keyword>
<reference evidence="4 5" key="1">
    <citation type="submission" date="2019-02" db="EMBL/GenBank/DDBJ databases">
        <title>Deep-cultivation of Planctomycetes and their phenomic and genomic characterization uncovers novel biology.</title>
        <authorList>
            <person name="Wiegand S."/>
            <person name="Jogler M."/>
            <person name="Boedeker C."/>
            <person name="Pinto D."/>
            <person name="Vollmers J."/>
            <person name="Rivas-Marin E."/>
            <person name="Kohn T."/>
            <person name="Peeters S.H."/>
            <person name="Heuer A."/>
            <person name="Rast P."/>
            <person name="Oberbeckmann S."/>
            <person name="Bunk B."/>
            <person name="Jeske O."/>
            <person name="Meyerdierks A."/>
            <person name="Storesund J.E."/>
            <person name="Kallscheuer N."/>
            <person name="Luecker S."/>
            <person name="Lage O.M."/>
            <person name="Pohl T."/>
            <person name="Merkel B.J."/>
            <person name="Hornburger P."/>
            <person name="Mueller R.-W."/>
            <person name="Bruemmer F."/>
            <person name="Labrenz M."/>
            <person name="Spormann A.M."/>
            <person name="Op den Camp H."/>
            <person name="Overmann J."/>
            <person name="Amann R."/>
            <person name="Jetten M.S.M."/>
            <person name="Mascher T."/>
            <person name="Medema M.H."/>
            <person name="Devos D.P."/>
            <person name="Kaster A.-K."/>
            <person name="Ovreas L."/>
            <person name="Rohde M."/>
            <person name="Galperin M.Y."/>
            <person name="Jogler C."/>
        </authorList>
    </citation>
    <scope>NUCLEOTIDE SEQUENCE [LARGE SCALE GENOMIC DNA]</scope>
    <source>
        <strain evidence="4 5">Pla110</strain>
    </source>
</reference>
<dbReference type="EMBL" id="CP036281">
    <property type="protein sequence ID" value="QDU81062.1"/>
    <property type="molecule type" value="Genomic_DNA"/>
</dbReference>
<dbReference type="SUPFAM" id="SSF51604">
    <property type="entry name" value="Enolase C-terminal domain-like"/>
    <property type="match status" value="1"/>
</dbReference>
<dbReference type="GO" id="GO:0046872">
    <property type="term" value="F:metal ion binding"/>
    <property type="evidence" value="ECO:0007669"/>
    <property type="project" value="UniProtKB-KW"/>
</dbReference>
<sequence length="467" mass="52349">MQRARLWDIDQLSRREFLGSALMGLGALTVGRVFDAATYAAEFATQANGLEITDVKRVTVEIPFRAAPERAMRRELPHWKYTEIFEVTLSSGAKGVGETLLYYTWGVSSDEDVQSVMHKNALDVMWDDALGAGLQMAIFDAVARNAGVPVHRLLGKQVNDVTPLSWWNIDTSPEDMASECRLAYETGYMSYKTKGRPWWDLWRQLELSVKEVPSEFKIDMDFNDTLWNAELAIPIIKELEMYPQIDIYESPIPQRDIEGNQKICAATNVKIAHHYGSPEPVVSIRENVCDGYVVGGGATGVMKAGAVCEMADKPFWLQLVGTGLTAAFSLHFGAVNSHATWPAVNCHQLYAHDLLKSTIKVQNGVAEIPQTPGLGYKVDWDVVEKYKVEKPAERPNPPRMMVTIYPDGRKMYFSSAKEVNFHLAPSMREETPFFVKGVTAQFLPDDGTAEWREMYEKATEAPVLVEP</sequence>
<dbReference type="InterPro" id="IPR029065">
    <property type="entry name" value="Enolase_C-like"/>
</dbReference>
<dbReference type="Gene3D" id="3.20.20.120">
    <property type="entry name" value="Enolase-like C-terminal domain"/>
    <property type="match status" value="1"/>
</dbReference>
<dbReference type="RefSeq" id="WP_144996285.1">
    <property type="nucleotide sequence ID" value="NZ_CP036281.1"/>
</dbReference>
<dbReference type="SUPFAM" id="SSF54826">
    <property type="entry name" value="Enolase N-terminal domain-like"/>
    <property type="match status" value="1"/>
</dbReference>
<evidence type="ECO:0000256" key="1">
    <source>
        <dbReference type="ARBA" id="ARBA00008031"/>
    </source>
</evidence>
<dbReference type="InterPro" id="IPR029017">
    <property type="entry name" value="Enolase-like_N"/>
</dbReference>
<organism evidence="4 5">
    <name type="scientific">Polystyrenella longa</name>
    <dbReference type="NCBI Taxonomy" id="2528007"/>
    <lineage>
        <taxon>Bacteria</taxon>
        <taxon>Pseudomonadati</taxon>
        <taxon>Planctomycetota</taxon>
        <taxon>Planctomycetia</taxon>
        <taxon>Planctomycetales</taxon>
        <taxon>Planctomycetaceae</taxon>
        <taxon>Polystyrenella</taxon>
    </lineage>
</organism>
<evidence type="ECO:0000313" key="5">
    <source>
        <dbReference type="Proteomes" id="UP000317178"/>
    </source>
</evidence>
<dbReference type="Proteomes" id="UP000317178">
    <property type="component" value="Chromosome"/>
</dbReference>
<name>A0A518CPB8_9PLAN</name>
<gene>
    <name evidence="4" type="primary">menC_2</name>
    <name evidence="4" type="ORF">Pla110_27990</name>
</gene>
<dbReference type="InterPro" id="IPR034593">
    <property type="entry name" value="DgoD-like"/>
</dbReference>
<accession>A0A518CPB8</accession>
<keyword evidence="5" id="KW-1185">Reference proteome</keyword>
<evidence type="ECO:0000259" key="3">
    <source>
        <dbReference type="Pfam" id="PF13378"/>
    </source>
</evidence>
<comment type="similarity">
    <text evidence="1">Belongs to the mandelate racemase/muconate lactonizing enzyme family.</text>
</comment>
<dbReference type="KEGG" id="plon:Pla110_27990"/>
<dbReference type="PANTHER" id="PTHR48080:SF3">
    <property type="entry name" value="ENOLASE SUPERFAMILY MEMBER DDB_G0284701"/>
    <property type="match status" value="1"/>
</dbReference>
<dbReference type="OrthoDB" id="9774531at2"/>
<proteinExistence type="inferred from homology"/>
<dbReference type="GO" id="GO:0043748">
    <property type="term" value="F:O-succinylbenzoate synthase activity"/>
    <property type="evidence" value="ECO:0007669"/>
    <property type="project" value="UniProtKB-EC"/>
</dbReference>
<evidence type="ECO:0000313" key="4">
    <source>
        <dbReference type="EMBL" id="QDU81062.1"/>
    </source>
</evidence>
<evidence type="ECO:0000256" key="2">
    <source>
        <dbReference type="ARBA" id="ARBA00022723"/>
    </source>
</evidence>
<keyword evidence="4" id="KW-0456">Lyase</keyword>
<feature type="domain" description="Enolase C-terminal" evidence="3">
    <location>
        <begin position="175"/>
        <end position="381"/>
    </location>
</feature>
<dbReference type="PANTHER" id="PTHR48080">
    <property type="entry name" value="D-GALACTONATE DEHYDRATASE-RELATED"/>
    <property type="match status" value="1"/>
</dbReference>
<dbReference type="EC" id="4.2.1.113" evidence="4"/>
<dbReference type="Pfam" id="PF13378">
    <property type="entry name" value="MR_MLE_C"/>
    <property type="match status" value="1"/>
</dbReference>
<dbReference type="InterPro" id="IPR036849">
    <property type="entry name" value="Enolase-like_C_sf"/>
</dbReference>